<evidence type="ECO:0000256" key="7">
    <source>
        <dbReference type="SAM" id="MobiDB-lite"/>
    </source>
</evidence>
<evidence type="ECO:0000313" key="10">
    <source>
        <dbReference type="EMBL" id="VUG17825.1"/>
    </source>
</evidence>
<dbReference type="EMBL" id="CABFWN010000002">
    <property type="protein sequence ID" value="VUG17825.1"/>
    <property type="molecule type" value="Genomic_DNA"/>
</dbReference>
<dbReference type="PANTHER" id="PTHR18034:SF3">
    <property type="entry name" value="PRE-MRNA-SPLICING FACTOR CWC22 HOMOLOG"/>
    <property type="match status" value="1"/>
</dbReference>
<name>A0A7D9H3Z4_DEKBR</name>
<feature type="compositionally biased region" description="Acidic residues" evidence="7">
    <location>
        <begin position="299"/>
        <end position="330"/>
    </location>
</feature>
<dbReference type="Gene3D" id="1.25.40.180">
    <property type="match status" value="1"/>
</dbReference>
<dbReference type="GO" id="GO:0003723">
    <property type="term" value="F:RNA binding"/>
    <property type="evidence" value="ECO:0007669"/>
    <property type="project" value="InterPro"/>
</dbReference>
<evidence type="ECO:0000256" key="6">
    <source>
        <dbReference type="ARBA" id="ARBA00040804"/>
    </source>
</evidence>
<gene>
    <name evidence="10" type="ORF">DEBR0S2_17172G</name>
    <name evidence="9" type="ORF">HII12_003229</name>
</gene>
<comment type="subcellular location">
    <subcellularLocation>
        <location evidence="1">Nucleus</location>
    </subcellularLocation>
</comment>
<comment type="similarity">
    <text evidence="2">Belongs to the CWC22 family.</text>
</comment>
<evidence type="ECO:0000313" key="9">
    <source>
        <dbReference type="EMBL" id="KAF6009683.1"/>
    </source>
</evidence>
<keyword evidence="4" id="KW-0508">mRNA splicing</keyword>
<evidence type="ECO:0000256" key="4">
    <source>
        <dbReference type="ARBA" id="ARBA00023187"/>
    </source>
</evidence>
<feature type="region of interest" description="Disordered" evidence="7">
    <location>
        <begin position="299"/>
        <end position="335"/>
    </location>
</feature>
<reference evidence="9 12" key="2">
    <citation type="journal article" date="2020" name="Appl. Microbiol. Biotechnol.">
        <title>Targeted gene deletion in Brettanomyces bruxellensis with an expression-free CRISPR-Cas9 system.</title>
        <authorList>
            <person name="Varela C."/>
            <person name="Bartel C."/>
            <person name="Onetto C."/>
            <person name="Borneman A."/>
        </authorList>
    </citation>
    <scope>NUCLEOTIDE SEQUENCE [LARGE SCALE GENOMIC DNA]</scope>
    <source>
        <strain evidence="9 12">AWRI1613</strain>
    </source>
</reference>
<dbReference type="Pfam" id="PF02847">
    <property type="entry name" value="MA3"/>
    <property type="match status" value="1"/>
</dbReference>
<dbReference type="SMART" id="SM00544">
    <property type="entry name" value="MA3"/>
    <property type="match status" value="1"/>
</dbReference>
<dbReference type="InterPro" id="IPR050781">
    <property type="entry name" value="CWC22_splicing_factor"/>
</dbReference>
<keyword evidence="11" id="KW-1185">Reference proteome</keyword>
<evidence type="ECO:0000256" key="3">
    <source>
        <dbReference type="ARBA" id="ARBA00022664"/>
    </source>
</evidence>
<dbReference type="Pfam" id="PF02854">
    <property type="entry name" value="MIF4G"/>
    <property type="match status" value="1"/>
</dbReference>
<feature type="domain" description="MI" evidence="8">
    <location>
        <begin position="350"/>
        <end position="468"/>
    </location>
</feature>
<evidence type="ECO:0000259" key="8">
    <source>
        <dbReference type="PROSITE" id="PS51366"/>
    </source>
</evidence>
<sequence>MSDKEAVDASRELKRLRKNGTYIPPAKLKQLLSQIQVKEGTKEYQLLRWQSLSKKVTGIINKVSRENVKTTVLSLFRLNLIRGRGILVEDIISSSEGSDGYSKVYASVICVINSKIPMIGKLLGERIIKNFKLHMGRKDKLLAGRDLSLLSQLINFKVIHEIVVLQILYKLLENPDNTSIELACLLMNNCGKFLLISSEKATNAIFQRLRVVMSEGIVRGKAQQSISELLVLKQENFKNKPIIDEDLDIVEEEDKITHTLDFKDEPNVHPELNHFQYDSDYEENEKKYKTLKAEILGDSEDESASEFDDSEEEITSQEEEEFSESEEDESETKNKVKEDIKDFTEQELTHFQKTIYLTIMGSLNPEEAVHKLLQVDPIDKANNEFMITDMLVKCCAQERTYSKFYGLLGEGLIVVSNLWSQAFDKAFEENYENCHKYDTSLLRNIGSFWGHMFASDKMGWEVMKLIKLTADGTTSAQRILLKFVFMRIMNEIGENEFNLRISEEYIQPYIEGIFPHNNAENVKFSINYFTAIGLGKITEQMRTILKDLPVEENDDGSRSARSRSSSVSSVSSYSSSSGSSSSYSNEEDTAYVNHRIPNSREYSNNRTKRSHEDFDNYPGTKSNRVPLGKKRRF</sequence>
<evidence type="ECO:0000313" key="12">
    <source>
        <dbReference type="Proteomes" id="UP000568158"/>
    </source>
</evidence>
<dbReference type="InterPro" id="IPR016024">
    <property type="entry name" value="ARM-type_fold"/>
</dbReference>
<dbReference type="Proteomes" id="UP000478008">
    <property type="component" value="Unassembled WGS sequence"/>
</dbReference>
<dbReference type="InterPro" id="IPR003890">
    <property type="entry name" value="MIF4G-like_typ-3"/>
</dbReference>
<organism evidence="10 11">
    <name type="scientific">Dekkera bruxellensis</name>
    <name type="common">Brettanomyces custersii</name>
    <dbReference type="NCBI Taxonomy" id="5007"/>
    <lineage>
        <taxon>Eukaryota</taxon>
        <taxon>Fungi</taxon>
        <taxon>Dikarya</taxon>
        <taxon>Ascomycota</taxon>
        <taxon>Saccharomycotina</taxon>
        <taxon>Pichiomycetes</taxon>
        <taxon>Pichiales</taxon>
        <taxon>Pichiaceae</taxon>
        <taxon>Brettanomyces</taxon>
    </lineage>
</organism>
<keyword evidence="3" id="KW-0507">mRNA processing</keyword>
<keyword evidence="5" id="KW-0539">Nucleus</keyword>
<dbReference type="InterPro" id="IPR003891">
    <property type="entry name" value="Initiation_fac_eIF4g_MI"/>
</dbReference>
<protein>
    <recommendedName>
        <fullName evidence="6">Pre-mRNA-splicing factor CWC22</fullName>
    </recommendedName>
</protein>
<dbReference type="PROSITE" id="PS51366">
    <property type="entry name" value="MI"/>
    <property type="match status" value="1"/>
</dbReference>
<dbReference type="SMART" id="SM00543">
    <property type="entry name" value="MIF4G"/>
    <property type="match status" value="1"/>
</dbReference>
<dbReference type="SUPFAM" id="SSF48371">
    <property type="entry name" value="ARM repeat"/>
    <property type="match status" value="1"/>
</dbReference>
<dbReference type="EMBL" id="JABCYN010000030">
    <property type="protein sequence ID" value="KAF6009683.1"/>
    <property type="molecule type" value="Genomic_DNA"/>
</dbReference>
<dbReference type="GO" id="GO:0071013">
    <property type="term" value="C:catalytic step 2 spliceosome"/>
    <property type="evidence" value="ECO:0007669"/>
    <property type="project" value="TreeGrafter"/>
</dbReference>
<dbReference type="AlphaFoldDB" id="A0A7D9H3Z4"/>
<dbReference type="Proteomes" id="UP000568158">
    <property type="component" value="Unassembled WGS sequence"/>
</dbReference>
<evidence type="ECO:0000256" key="1">
    <source>
        <dbReference type="ARBA" id="ARBA00004123"/>
    </source>
</evidence>
<evidence type="ECO:0000256" key="5">
    <source>
        <dbReference type="ARBA" id="ARBA00023242"/>
    </source>
</evidence>
<feature type="region of interest" description="Disordered" evidence="7">
    <location>
        <begin position="549"/>
        <end position="633"/>
    </location>
</feature>
<dbReference type="PANTHER" id="PTHR18034">
    <property type="entry name" value="CELL CYCLE CONTROL PROTEIN CWF22-RELATED"/>
    <property type="match status" value="1"/>
</dbReference>
<reference evidence="10 11" key="1">
    <citation type="submission" date="2019-07" db="EMBL/GenBank/DDBJ databases">
        <authorList>
            <person name="Friedrich A."/>
            <person name="Schacherer J."/>
        </authorList>
    </citation>
    <scope>NUCLEOTIDE SEQUENCE [LARGE SCALE GENOMIC DNA]</scope>
</reference>
<accession>A0A7D9H3Z4</accession>
<feature type="compositionally biased region" description="Low complexity" evidence="7">
    <location>
        <begin position="562"/>
        <end position="584"/>
    </location>
</feature>
<proteinExistence type="inferred from homology"/>
<dbReference type="GO" id="GO:0000398">
    <property type="term" value="P:mRNA splicing, via spliceosome"/>
    <property type="evidence" value="ECO:0007669"/>
    <property type="project" value="TreeGrafter"/>
</dbReference>
<evidence type="ECO:0000256" key="2">
    <source>
        <dbReference type="ARBA" id="ARBA00006856"/>
    </source>
</evidence>
<evidence type="ECO:0000313" key="11">
    <source>
        <dbReference type="Proteomes" id="UP000478008"/>
    </source>
</evidence>